<evidence type="ECO:0000256" key="4">
    <source>
        <dbReference type="ARBA" id="ARBA00022729"/>
    </source>
</evidence>
<keyword evidence="5" id="KW-0175">Coiled coil</keyword>
<dbReference type="Gene3D" id="3.40.50.1980">
    <property type="entry name" value="Nitrogenase molybdenum iron protein domain"/>
    <property type="match status" value="2"/>
</dbReference>
<feature type="coiled-coil region" evidence="5">
    <location>
        <begin position="170"/>
        <end position="197"/>
    </location>
</feature>
<feature type="chain" id="PRO_5039170695" evidence="6">
    <location>
        <begin position="28"/>
        <end position="323"/>
    </location>
</feature>
<dbReference type="GO" id="GO:0005886">
    <property type="term" value="C:plasma membrane"/>
    <property type="evidence" value="ECO:0007669"/>
    <property type="project" value="UniProtKB-SubCell"/>
</dbReference>
<keyword evidence="9" id="KW-1185">Reference proteome</keyword>
<comment type="subcellular location">
    <subcellularLocation>
        <location evidence="1">Cell membrane</location>
        <topology evidence="1">Lipid-anchor</topology>
    </subcellularLocation>
</comment>
<feature type="domain" description="Fe/B12 periplasmic-binding" evidence="7">
    <location>
        <begin position="63"/>
        <end position="323"/>
    </location>
</feature>
<name>A0A5J5I1M2_9BACI</name>
<evidence type="ECO:0000313" key="9">
    <source>
        <dbReference type="Proteomes" id="UP000326671"/>
    </source>
</evidence>
<dbReference type="PROSITE" id="PS50983">
    <property type="entry name" value="FE_B12_PBP"/>
    <property type="match status" value="1"/>
</dbReference>
<organism evidence="8 9">
    <name type="scientific">Niallia endozanthoxylica</name>
    <dbReference type="NCBI Taxonomy" id="2036016"/>
    <lineage>
        <taxon>Bacteria</taxon>
        <taxon>Bacillati</taxon>
        <taxon>Bacillota</taxon>
        <taxon>Bacilli</taxon>
        <taxon>Bacillales</taxon>
        <taxon>Bacillaceae</taxon>
        <taxon>Niallia</taxon>
    </lineage>
</organism>
<gene>
    <name evidence="8" type="ORF">F4V44_03980</name>
</gene>
<evidence type="ECO:0000256" key="5">
    <source>
        <dbReference type="SAM" id="Coils"/>
    </source>
</evidence>
<dbReference type="AlphaFoldDB" id="A0A5J5I1M2"/>
<sequence length="323" mass="36013">MKSTKNFRFLFFSIVIGLLLIITACGNNDDSTTETKNENKESTETAEVTLDSAMGEVTIPADIKRVMAPFHEDALLALGVTPVAKWAIGETVQEYLEKDLKDVPSIEWNLPLEQVLSHEPDLIILENNMDGYEGKYEEYNKIATTYVMTEETQTDWHKQIETFGKILGKEEAAKKALSDYETKVTEAKDQLKEAIGDQTVAAIWAVGNQFFLFEHNRHSADVVYNELGLNQPALVKELGDAQNAQWNPISVEKLSELDADHVFLLALEGEQGIETLENSAVWQSTPAAQNGNVHILNDASNWTNKGLLASEKTIDDIVKTLIK</sequence>
<feature type="signal peptide" evidence="6">
    <location>
        <begin position="1"/>
        <end position="27"/>
    </location>
</feature>
<dbReference type="GO" id="GO:1901678">
    <property type="term" value="P:iron coordination entity transport"/>
    <property type="evidence" value="ECO:0007669"/>
    <property type="project" value="UniProtKB-ARBA"/>
</dbReference>
<evidence type="ECO:0000256" key="6">
    <source>
        <dbReference type="SAM" id="SignalP"/>
    </source>
</evidence>
<comment type="caution">
    <text evidence="8">The sequence shown here is derived from an EMBL/GenBank/DDBJ whole genome shotgun (WGS) entry which is preliminary data.</text>
</comment>
<evidence type="ECO:0000313" key="8">
    <source>
        <dbReference type="EMBL" id="KAA9028440.1"/>
    </source>
</evidence>
<evidence type="ECO:0000256" key="3">
    <source>
        <dbReference type="ARBA" id="ARBA00022448"/>
    </source>
</evidence>
<evidence type="ECO:0000256" key="1">
    <source>
        <dbReference type="ARBA" id="ARBA00004193"/>
    </source>
</evidence>
<dbReference type="CDD" id="cd01138">
    <property type="entry name" value="FeuA"/>
    <property type="match status" value="1"/>
</dbReference>
<dbReference type="InterPro" id="IPR051313">
    <property type="entry name" value="Bact_iron-sidero_bind"/>
</dbReference>
<keyword evidence="4 6" id="KW-0732">Signal</keyword>
<evidence type="ECO:0000256" key="2">
    <source>
        <dbReference type="ARBA" id="ARBA00008814"/>
    </source>
</evidence>
<comment type="similarity">
    <text evidence="2">Belongs to the bacterial solute-binding protein 8 family.</text>
</comment>
<dbReference type="OrthoDB" id="2417096at2"/>
<dbReference type="InterPro" id="IPR002491">
    <property type="entry name" value="ABC_transptr_periplasmic_BD"/>
</dbReference>
<dbReference type="PANTHER" id="PTHR30532">
    <property type="entry name" value="IRON III DICITRATE-BINDING PERIPLASMIC PROTEIN"/>
    <property type="match status" value="1"/>
</dbReference>
<dbReference type="EMBL" id="VYKL01000010">
    <property type="protein sequence ID" value="KAA9028440.1"/>
    <property type="molecule type" value="Genomic_DNA"/>
</dbReference>
<dbReference type="Proteomes" id="UP000326671">
    <property type="component" value="Unassembled WGS sequence"/>
</dbReference>
<evidence type="ECO:0000259" key="7">
    <source>
        <dbReference type="PROSITE" id="PS50983"/>
    </source>
</evidence>
<dbReference type="PROSITE" id="PS51257">
    <property type="entry name" value="PROKAR_LIPOPROTEIN"/>
    <property type="match status" value="1"/>
</dbReference>
<dbReference type="SUPFAM" id="SSF53807">
    <property type="entry name" value="Helical backbone' metal receptor"/>
    <property type="match status" value="1"/>
</dbReference>
<accession>A0A5J5I1M2</accession>
<reference evidence="8 9" key="1">
    <citation type="submission" date="2019-09" db="EMBL/GenBank/DDBJ databases">
        <title>Whole genome sequences of isolates from the Mars Exploration Rovers.</title>
        <authorList>
            <person name="Seuylemezian A."/>
            <person name="Vaishampayan P."/>
        </authorList>
    </citation>
    <scope>NUCLEOTIDE SEQUENCE [LARGE SCALE GENOMIC DNA]</scope>
    <source>
        <strain evidence="8 9">MER_TA_151</strain>
    </source>
</reference>
<keyword evidence="3" id="KW-0813">Transport</keyword>
<dbReference type="Pfam" id="PF01497">
    <property type="entry name" value="Peripla_BP_2"/>
    <property type="match status" value="1"/>
</dbReference>
<proteinExistence type="inferred from homology"/>
<dbReference type="RefSeq" id="WP_150438692.1">
    <property type="nucleotide sequence ID" value="NZ_VYKL01000010.1"/>
</dbReference>
<protein>
    <submittedName>
        <fullName evidence="8">Iron-hydroxamate ABC transporter substrate-binding protein</fullName>
    </submittedName>
</protein>
<dbReference type="PANTHER" id="PTHR30532:SF1">
    <property type="entry name" value="IRON(3+)-HYDROXAMATE-BINDING PROTEIN FHUD"/>
    <property type="match status" value="1"/>
</dbReference>
<dbReference type="GO" id="GO:0030288">
    <property type="term" value="C:outer membrane-bounded periplasmic space"/>
    <property type="evidence" value="ECO:0007669"/>
    <property type="project" value="TreeGrafter"/>
</dbReference>